<evidence type="ECO:0000313" key="14">
    <source>
        <dbReference type="Proteomes" id="UP001596147"/>
    </source>
</evidence>
<dbReference type="InterPro" id="IPR050299">
    <property type="entry name" value="YjjX_NTPase"/>
</dbReference>
<dbReference type="InterPro" id="IPR029001">
    <property type="entry name" value="ITPase-like_fam"/>
</dbReference>
<comment type="cofactor">
    <cofactor evidence="2">
        <name>Mg(2+)</name>
        <dbReference type="ChEBI" id="CHEBI:18420"/>
    </cofactor>
</comment>
<keyword evidence="7" id="KW-0546">Nucleotide metabolism</keyword>
<feature type="domain" description="Non-canonical purine NTP phosphatase/PRRC1" evidence="12">
    <location>
        <begin position="6"/>
        <end position="157"/>
    </location>
</feature>
<proteinExistence type="predicted"/>
<keyword evidence="8" id="KW-0464">Manganese</keyword>
<dbReference type="PANTHER" id="PTHR34699:SF2">
    <property type="entry name" value="NON-CANONICAL PURINE NTP PHOSPHATASE_PRRC1 DOMAIN-CONTAINING PROTEIN"/>
    <property type="match status" value="1"/>
</dbReference>
<keyword evidence="6" id="KW-0460">Magnesium</keyword>
<dbReference type="NCBIfam" id="NF002850">
    <property type="entry name" value="PRK03114.1"/>
    <property type="match status" value="1"/>
</dbReference>
<evidence type="ECO:0000256" key="6">
    <source>
        <dbReference type="ARBA" id="ARBA00022842"/>
    </source>
</evidence>
<keyword evidence="5" id="KW-0378">Hydrolase</keyword>
<dbReference type="EMBL" id="JBHSMC010000005">
    <property type="protein sequence ID" value="MFC5464467.1"/>
    <property type="molecule type" value="Genomic_DNA"/>
</dbReference>
<evidence type="ECO:0000259" key="12">
    <source>
        <dbReference type="Pfam" id="PF01931"/>
    </source>
</evidence>
<dbReference type="EC" id="3.6.1.73" evidence="9"/>
<evidence type="ECO:0000256" key="1">
    <source>
        <dbReference type="ARBA" id="ARBA00001936"/>
    </source>
</evidence>
<reference evidence="14" key="1">
    <citation type="journal article" date="2019" name="Int. J. Syst. Evol. Microbiol.">
        <title>The Global Catalogue of Microorganisms (GCM) 10K type strain sequencing project: providing services to taxonomists for standard genome sequencing and annotation.</title>
        <authorList>
            <consortium name="The Broad Institute Genomics Platform"/>
            <consortium name="The Broad Institute Genome Sequencing Center for Infectious Disease"/>
            <person name="Wu L."/>
            <person name="Ma J."/>
        </authorList>
    </citation>
    <scope>NUCLEOTIDE SEQUENCE [LARGE SCALE GENOMIC DNA]</scope>
    <source>
        <strain evidence="14">CGMCC 1.12237</strain>
    </source>
</reference>
<evidence type="ECO:0000256" key="7">
    <source>
        <dbReference type="ARBA" id="ARBA00023080"/>
    </source>
</evidence>
<comment type="catalytic activity">
    <reaction evidence="10">
        <text>ITP + H2O = IDP + phosphate + H(+)</text>
        <dbReference type="Rhea" id="RHEA:28330"/>
        <dbReference type="ChEBI" id="CHEBI:15377"/>
        <dbReference type="ChEBI" id="CHEBI:15378"/>
        <dbReference type="ChEBI" id="CHEBI:43474"/>
        <dbReference type="ChEBI" id="CHEBI:58280"/>
        <dbReference type="ChEBI" id="CHEBI:61402"/>
        <dbReference type="EC" id="3.6.1.73"/>
    </reaction>
</comment>
<keyword evidence="14" id="KW-1185">Reference proteome</keyword>
<evidence type="ECO:0000256" key="5">
    <source>
        <dbReference type="ARBA" id="ARBA00022801"/>
    </source>
</evidence>
<sequence>MNIAIGSKNKAKINAAKLALDSAELIHTLFPIDAPSSVSDMPFSDEETMRGAVNRAEYCLLQADVEMAFGLEGGVTETPYGLYLINYGALAEKGKETILSGGARIKLPEIIASKLRNGQVLGNVMEEYCKRENIRSKEGAIGIFTNGLIDRTEMFTHICKLLIGQRQYSQDN</sequence>
<evidence type="ECO:0000256" key="10">
    <source>
        <dbReference type="ARBA" id="ARBA00048174"/>
    </source>
</evidence>
<evidence type="ECO:0000256" key="9">
    <source>
        <dbReference type="ARBA" id="ARBA00038901"/>
    </source>
</evidence>
<dbReference type="Gene3D" id="3.90.950.10">
    <property type="match status" value="1"/>
</dbReference>
<comment type="cofactor">
    <cofactor evidence="1">
        <name>Mn(2+)</name>
        <dbReference type="ChEBI" id="CHEBI:29035"/>
    </cofactor>
</comment>
<comment type="catalytic activity">
    <reaction evidence="11">
        <text>XTP + H2O = XDP + phosphate + H(+)</text>
        <dbReference type="Rhea" id="RHEA:28406"/>
        <dbReference type="ChEBI" id="CHEBI:15377"/>
        <dbReference type="ChEBI" id="CHEBI:15378"/>
        <dbReference type="ChEBI" id="CHEBI:43474"/>
        <dbReference type="ChEBI" id="CHEBI:59884"/>
        <dbReference type="ChEBI" id="CHEBI:61314"/>
        <dbReference type="EC" id="3.6.1.73"/>
    </reaction>
</comment>
<gene>
    <name evidence="13" type="ORF">ACFPM4_06785</name>
</gene>
<dbReference type="SUPFAM" id="SSF52972">
    <property type="entry name" value="ITPase-like"/>
    <property type="match status" value="1"/>
</dbReference>
<evidence type="ECO:0000256" key="4">
    <source>
        <dbReference type="ARBA" id="ARBA00022741"/>
    </source>
</evidence>
<comment type="caution">
    <text evidence="13">The sequence shown here is derived from an EMBL/GenBank/DDBJ whole genome shotgun (WGS) entry which is preliminary data.</text>
</comment>
<keyword evidence="4" id="KW-0547">Nucleotide-binding</keyword>
<evidence type="ECO:0000256" key="2">
    <source>
        <dbReference type="ARBA" id="ARBA00001946"/>
    </source>
</evidence>
<evidence type="ECO:0000313" key="13">
    <source>
        <dbReference type="EMBL" id="MFC5464467.1"/>
    </source>
</evidence>
<accession>A0ABW0LHN8</accession>
<protein>
    <recommendedName>
        <fullName evidence="9">inosine/xanthosine triphosphatase</fullName>
        <ecNumber evidence="9">3.6.1.73</ecNumber>
    </recommendedName>
</protein>
<organism evidence="13 14">
    <name type="scientific">Lederbergia graminis</name>
    <dbReference type="NCBI Taxonomy" id="735518"/>
    <lineage>
        <taxon>Bacteria</taxon>
        <taxon>Bacillati</taxon>
        <taxon>Bacillota</taxon>
        <taxon>Bacilli</taxon>
        <taxon>Bacillales</taxon>
        <taxon>Bacillaceae</taxon>
        <taxon>Lederbergia</taxon>
    </lineage>
</organism>
<dbReference type="RefSeq" id="WP_382349351.1">
    <property type="nucleotide sequence ID" value="NZ_JBHSMC010000005.1"/>
</dbReference>
<evidence type="ECO:0000256" key="8">
    <source>
        <dbReference type="ARBA" id="ARBA00023211"/>
    </source>
</evidence>
<evidence type="ECO:0000256" key="11">
    <source>
        <dbReference type="ARBA" id="ARBA00048781"/>
    </source>
</evidence>
<dbReference type="Pfam" id="PF01931">
    <property type="entry name" value="NTPase_I-T"/>
    <property type="match status" value="1"/>
</dbReference>
<evidence type="ECO:0000256" key="3">
    <source>
        <dbReference type="ARBA" id="ARBA00022723"/>
    </source>
</evidence>
<keyword evidence="3" id="KW-0479">Metal-binding</keyword>
<dbReference type="Proteomes" id="UP001596147">
    <property type="component" value="Unassembled WGS sequence"/>
</dbReference>
<dbReference type="PANTHER" id="PTHR34699">
    <property type="match status" value="1"/>
</dbReference>
<dbReference type="InterPro" id="IPR026533">
    <property type="entry name" value="NTPase/PRRC1"/>
</dbReference>
<name>A0ABW0LHN8_9BACI</name>